<geneLocation type="plasmid" evidence="3 5">
    <name>pBN1</name>
</geneLocation>
<dbReference type="InterPro" id="IPR036397">
    <property type="entry name" value="RNaseH_sf"/>
</dbReference>
<feature type="domain" description="Integrase catalytic" evidence="2">
    <location>
        <begin position="192"/>
        <end position="362"/>
    </location>
</feature>
<dbReference type="Gene3D" id="3.30.420.10">
    <property type="entry name" value="Ribonuclease H-like superfamily/Ribonuclease H"/>
    <property type="match status" value="1"/>
</dbReference>
<dbReference type="KEGG" id="parb:CJU94_35635"/>
<sequence>MKTSRFTESQIIGILKQAEAGTAVPELCREHGMSSASFYKWRSKYGGMDAALMSRMKELETENARLKKMYAEERLKAEVVREALGKKVVRPSRRREMAMRAVRDRAMSVRAACEAFGVSETCYRYEPKRRAENSVIAEWLVKLTHNQRNWGFGLCFLYLRNVKGFAWNHKRVYRIYRELELNLRIKPRKRLVREQPEPLAVPQALNECWSMDFMHDQLADGRSIRLFNVIDDFNREGLCIEVDFSLPALRVIRSLDQVIEWRGKPSKIRCDNGPEYVSDALRDWAVRHCIVLQFIQPGKPQQNAYIERYNKTVRYDWLAHYLFETVSEVQEYATKWLWSYNHERPNTAIGGVPPKQKLPIAA</sequence>
<dbReference type="Pfam" id="PF00665">
    <property type="entry name" value="rve"/>
    <property type="match status" value="1"/>
</dbReference>
<evidence type="ECO:0000313" key="4">
    <source>
        <dbReference type="EMBL" id="ASW03549.1"/>
    </source>
</evidence>
<dbReference type="EMBL" id="CP022991">
    <property type="protein sequence ID" value="ASW03498.1"/>
    <property type="molecule type" value="Genomic_DNA"/>
</dbReference>
<dbReference type="SUPFAM" id="SSF46689">
    <property type="entry name" value="Homeodomain-like"/>
    <property type="match status" value="1"/>
</dbReference>
<evidence type="ECO:0000313" key="3">
    <source>
        <dbReference type="EMBL" id="ASW03498.1"/>
    </source>
</evidence>
<feature type="coiled-coil region" evidence="1">
    <location>
        <begin position="49"/>
        <end position="76"/>
    </location>
</feature>
<dbReference type="KEGG" id="parb:CJU94_35995"/>
<dbReference type="EMBL" id="CP022991">
    <property type="protein sequence ID" value="ASW03549.1"/>
    <property type="molecule type" value="Genomic_DNA"/>
</dbReference>
<reference evidence="3 5" key="1">
    <citation type="submission" date="2017-08" db="EMBL/GenBank/DDBJ databases">
        <title>Identification and genetic characteristics of simultaneous BTEX- and naphthalene-degrading Paraburkholderia sp. BN5 isolated from petroleum-contaminated soil.</title>
        <authorList>
            <person name="Lee Y."/>
            <person name="Jeon C.O."/>
        </authorList>
    </citation>
    <scope>NUCLEOTIDE SEQUENCE [LARGE SCALE GENOMIC DNA]</scope>
    <source>
        <strain evidence="3 5">BN5</strain>
        <plasmid evidence="3 5">pBN1</plasmid>
    </source>
</reference>
<evidence type="ECO:0000313" key="5">
    <source>
        <dbReference type="Proteomes" id="UP000215158"/>
    </source>
</evidence>
<name>A0A248VWX9_9BURK</name>
<dbReference type="InterPro" id="IPR009057">
    <property type="entry name" value="Homeodomain-like_sf"/>
</dbReference>
<protein>
    <submittedName>
        <fullName evidence="3">IS3 family transposase</fullName>
    </submittedName>
</protein>
<dbReference type="PROSITE" id="PS50994">
    <property type="entry name" value="INTEGRASE"/>
    <property type="match status" value="1"/>
</dbReference>
<keyword evidence="3" id="KW-0614">Plasmid</keyword>
<dbReference type="GO" id="GO:0015074">
    <property type="term" value="P:DNA integration"/>
    <property type="evidence" value="ECO:0007669"/>
    <property type="project" value="InterPro"/>
</dbReference>
<keyword evidence="1" id="KW-0175">Coiled coil</keyword>
<dbReference type="SUPFAM" id="SSF53098">
    <property type="entry name" value="Ribonuclease H-like"/>
    <property type="match status" value="1"/>
</dbReference>
<dbReference type="InterPro" id="IPR002514">
    <property type="entry name" value="Transposase_8"/>
</dbReference>
<organism evidence="3 5">
    <name type="scientific">Paraburkholderia aromaticivorans</name>
    <dbReference type="NCBI Taxonomy" id="2026199"/>
    <lineage>
        <taxon>Bacteria</taxon>
        <taxon>Pseudomonadati</taxon>
        <taxon>Pseudomonadota</taxon>
        <taxon>Betaproteobacteria</taxon>
        <taxon>Burkholderiales</taxon>
        <taxon>Burkholderiaceae</taxon>
        <taxon>Paraburkholderia</taxon>
    </lineage>
</organism>
<dbReference type="InterPro" id="IPR048020">
    <property type="entry name" value="Transpos_IS3"/>
</dbReference>
<dbReference type="GO" id="GO:0004803">
    <property type="term" value="F:transposase activity"/>
    <property type="evidence" value="ECO:0007669"/>
    <property type="project" value="InterPro"/>
</dbReference>
<evidence type="ECO:0000256" key="1">
    <source>
        <dbReference type="SAM" id="Coils"/>
    </source>
</evidence>
<dbReference type="Proteomes" id="UP000215158">
    <property type="component" value="Plasmid pBN1"/>
</dbReference>
<gene>
    <name evidence="3" type="ORF">CJU94_35635</name>
    <name evidence="4" type="ORF">CJU94_35995</name>
</gene>
<keyword evidence="5" id="KW-1185">Reference proteome</keyword>
<evidence type="ECO:0000259" key="2">
    <source>
        <dbReference type="PROSITE" id="PS50994"/>
    </source>
</evidence>
<dbReference type="InterPro" id="IPR001584">
    <property type="entry name" value="Integrase_cat-core"/>
</dbReference>
<proteinExistence type="predicted"/>
<dbReference type="GO" id="GO:0003677">
    <property type="term" value="F:DNA binding"/>
    <property type="evidence" value="ECO:0007669"/>
    <property type="project" value="InterPro"/>
</dbReference>
<dbReference type="OrthoDB" id="9816028at2"/>
<dbReference type="NCBIfam" id="NF033516">
    <property type="entry name" value="transpos_IS3"/>
    <property type="match status" value="1"/>
</dbReference>
<dbReference type="Pfam" id="PF01527">
    <property type="entry name" value="HTH_Tnp_1"/>
    <property type="match status" value="1"/>
</dbReference>
<dbReference type="PANTHER" id="PTHR47515:SF2">
    <property type="entry name" value="INTEGRASE CORE DOMAIN PROTEIN"/>
    <property type="match status" value="1"/>
</dbReference>
<dbReference type="AlphaFoldDB" id="A0A248VWX9"/>
<accession>A0A248VWX9</accession>
<dbReference type="InterPro" id="IPR012337">
    <property type="entry name" value="RNaseH-like_sf"/>
</dbReference>
<dbReference type="PANTHER" id="PTHR47515">
    <property type="entry name" value="LOW CALCIUM RESPONSE LOCUS PROTEIN T"/>
    <property type="match status" value="1"/>
</dbReference>
<dbReference type="GO" id="GO:0006313">
    <property type="term" value="P:DNA transposition"/>
    <property type="evidence" value="ECO:0007669"/>
    <property type="project" value="InterPro"/>
</dbReference>
<dbReference type="RefSeq" id="WP_095423325.1">
    <property type="nucleotide sequence ID" value="NZ_CP022991.1"/>
</dbReference>